<protein>
    <recommendedName>
        <fullName evidence="4">HTH araC/xylS-type domain-containing protein</fullName>
    </recommendedName>
</protein>
<organism evidence="5 6">
    <name type="scientific">Pedobacter steynii</name>
    <dbReference type="NCBI Taxonomy" id="430522"/>
    <lineage>
        <taxon>Bacteria</taxon>
        <taxon>Pseudomonadati</taxon>
        <taxon>Bacteroidota</taxon>
        <taxon>Sphingobacteriia</taxon>
        <taxon>Sphingobacteriales</taxon>
        <taxon>Sphingobacteriaceae</taxon>
        <taxon>Pedobacter</taxon>
    </lineage>
</organism>
<dbReference type="InterPro" id="IPR018060">
    <property type="entry name" value="HTH_AraC"/>
</dbReference>
<dbReference type="PROSITE" id="PS01124">
    <property type="entry name" value="HTH_ARAC_FAMILY_2"/>
    <property type="match status" value="1"/>
</dbReference>
<dbReference type="KEGG" id="psty:BFS30_15120"/>
<keyword evidence="6" id="KW-1185">Reference proteome</keyword>
<proteinExistence type="predicted"/>
<dbReference type="InterPro" id="IPR009057">
    <property type="entry name" value="Homeodomain-like_sf"/>
</dbReference>
<evidence type="ECO:0000256" key="3">
    <source>
        <dbReference type="ARBA" id="ARBA00023163"/>
    </source>
</evidence>
<dbReference type="GO" id="GO:0043565">
    <property type="term" value="F:sequence-specific DNA binding"/>
    <property type="evidence" value="ECO:0007669"/>
    <property type="project" value="InterPro"/>
</dbReference>
<dbReference type="EMBL" id="CP017141">
    <property type="protein sequence ID" value="AOM78390.1"/>
    <property type="molecule type" value="Genomic_DNA"/>
</dbReference>
<dbReference type="Proteomes" id="UP000094313">
    <property type="component" value="Chromosome"/>
</dbReference>
<gene>
    <name evidence="5" type="ORF">BFS30_15120</name>
</gene>
<reference evidence="5 6" key="1">
    <citation type="submission" date="2016-08" db="EMBL/GenBank/DDBJ databases">
        <authorList>
            <person name="Seilhamer J.J."/>
        </authorList>
    </citation>
    <scope>NUCLEOTIDE SEQUENCE [LARGE SCALE GENOMIC DNA]</scope>
    <source>
        <strain evidence="5 6">DX4</strain>
    </source>
</reference>
<dbReference type="AlphaFoldDB" id="A0A1D7QIE1"/>
<sequence length="275" mass="32155">MPINYLRKIQLGEFNEENYRISPTKELESVIEGFYIFSKDPKNDTHLIFNDGFPVLVFLQNYEETVTVTRGKDAFEIKAVWASAGSIKNVYVKYNNNIDQVFIVRFYPNAFYRLFGLDAQYFRYHTITPFEHIAKNIYFSIAEFFECHSIEEKIAFVGSYVRNSPTETDTSETLDKTLDYIHKLKGKGTVRNVTNDAGVNYKWLERSFAKNIGLLPKEYIQLQRFIHAYIELAGSKEVDLMRIAISNGYYDSNHFLKDFKGYTGKTPLEYLKFQL</sequence>
<keyword evidence="3" id="KW-0804">Transcription</keyword>
<evidence type="ECO:0000256" key="1">
    <source>
        <dbReference type="ARBA" id="ARBA00023015"/>
    </source>
</evidence>
<dbReference type="PANTHER" id="PTHR46796:SF13">
    <property type="entry name" value="HTH-TYPE TRANSCRIPTIONAL ACTIVATOR RHAS"/>
    <property type="match status" value="1"/>
</dbReference>
<dbReference type="PANTHER" id="PTHR46796">
    <property type="entry name" value="HTH-TYPE TRANSCRIPTIONAL ACTIVATOR RHAS-RELATED"/>
    <property type="match status" value="1"/>
</dbReference>
<evidence type="ECO:0000313" key="5">
    <source>
        <dbReference type="EMBL" id="AOM78390.1"/>
    </source>
</evidence>
<evidence type="ECO:0000256" key="2">
    <source>
        <dbReference type="ARBA" id="ARBA00023125"/>
    </source>
</evidence>
<dbReference type="Pfam" id="PF12833">
    <property type="entry name" value="HTH_18"/>
    <property type="match status" value="1"/>
</dbReference>
<dbReference type="RefSeq" id="WP_069380055.1">
    <property type="nucleotide sequence ID" value="NZ_CP017141.1"/>
</dbReference>
<name>A0A1D7QIE1_9SPHI</name>
<dbReference type="GO" id="GO:0003700">
    <property type="term" value="F:DNA-binding transcription factor activity"/>
    <property type="evidence" value="ECO:0007669"/>
    <property type="project" value="InterPro"/>
</dbReference>
<dbReference type="InterPro" id="IPR046532">
    <property type="entry name" value="DUF6597"/>
</dbReference>
<keyword evidence="1" id="KW-0805">Transcription regulation</keyword>
<evidence type="ECO:0000259" key="4">
    <source>
        <dbReference type="PROSITE" id="PS01124"/>
    </source>
</evidence>
<dbReference type="SUPFAM" id="SSF46689">
    <property type="entry name" value="Homeodomain-like"/>
    <property type="match status" value="1"/>
</dbReference>
<dbReference type="OrthoDB" id="323290at2"/>
<keyword evidence="2" id="KW-0238">DNA-binding</keyword>
<feature type="domain" description="HTH araC/xylS-type" evidence="4">
    <location>
        <begin position="175"/>
        <end position="273"/>
    </location>
</feature>
<evidence type="ECO:0000313" key="6">
    <source>
        <dbReference type="Proteomes" id="UP000094313"/>
    </source>
</evidence>
<accession>A0A1D7QIE1</accession>
<dbReference type="Pfam" id="PF20240">
    <property type="entry name" value="DUF6597"/>
    <property type="match status" value="1"/>
</dbReference>
<dbReference type="InterPro" id="IPR050204">
    <property type="entry name" value="AraC_XylS_family_regulators"/>
</dbReference>
<dbReference type="SMART" id="SM00342">
    <property type="entry name" value="HTH_ARAC"/>
    <property type="match status" value="1"/>
</dbReference>
<dbReference type="Gene3D" id="1.10.10.60">
    <property type="entry name" value="Homeodomain-like"/>
    <property type="match status" value="1"/>
</dbReference>